<dbReference type="GO" id="GO:0043709">
    <property type="term" value="P:cell adhesion involved in single-species biofilm formation"/>
    <property type="evidence" value="ECO:0007669"/>
    <property type="project" value="TreeGrafter"/>
</dbReference>
<dbReference type="RefSeq" id="WP_048278594.1">
    <property type="nucleotide sequence ID" value="NZ_LDZF01000006.1"/>
</dbReference>
<dbReference type="SUPFAM" id="SSF49401">
    <property type="entry name" value="Bacterial adhesins"/>
    <property type="match status" value="1"/>
</dbReference>
<feature type="domain" description="Fimbrial-type adhesion" evidence="2">
    <location>
        <begin position="33"/>
        <end position="184"/>
    </location>
</feature>
<dbReference type="PANTHER" id="PTHR33420">
    <property type="entry name" value="FIMBRIAL SUBUNIT ELFA-RELATED"/>
    <property type="match status" value="1"/>
</dbReference>
<name>A0A0J5M5S6_PLUGE</name>
<dbReference type="Proteomes" id="UP000036196">
    <property type="component" value="Unassembled WGS sequence"/>
</dbReference>
<dbReference type="PANTHER" id="PTHR33420:SF26">
    <property type="entry name" value="FIMBRIAL SUBUNIT"/>
    <property type="match status" value="1"/>
</dbReference>
<dbReference type="InterPro" id="IPR008966">
    <property type="entry name" value="Adhesion_dom_sf"/>
</dbReference>
<accession>A0A0J5M5S6</accession>
<evidence type="ECO:0000313" key="4">
    <source>
        <dbReference type="Proteomes" id="UP000036196"/>
    </source>
</evidence>
<dbReference type="InterPro" id="IPR050263">
    <property type="entry name" value="Bact_Fimbrial_Adh_Pro"/>
</dbReference>
<dbReference type="AlphaFoldDB" id="A0A0J5M5S6"/>
<dbReference type="Gene3D" id="2.60.40.1090">
    <property type="entry name" value="Fimbrial-type adhesion domain"/>
    <property type="match status" value="1"/>
</dbReference>
<dbReference type="PATRIC" id="fig|61647.15.peg.4751"/>
<protein>
    <submittedName>
        <fullName evidence="3">Fimbrial protein</fullName>
    </submittedName>
</protein>
<comment type="caution">
    <text evidence="3">The sequence shown here is derived from an EMBL/GenBank/DDBJ whole genome shotgun (WGS) entry which is preliminary data.</text>
</comment>
<evidence type="ECO:0000259" key="2">
    <source>
        <dbReference type="Pfam" id="PF00419"/>
    </source>
</evidence>
<dbReference type="GO" id="GO:0009289">
    <property type="term" value="C:pilus"/>
    <property type="evidence" value="ECO:0007669"/>
    <property type="project" value="InterPro"/>
</dbReference>
<keyword evidence="4" id="KW-1185">Reference proteome</keyword>
<proteinExistence type="predicted"/>
<dbReference type="InterPro" id="IPR000259">
    <property type="entry name" value="Adhesion_dom_fimbrial"/>
</dbReference>
<feature type="signal peptide" evidence="1">
    <location>
        <begin position="1"/>
        <end position="22"/>
    </location>
</feature>
<organism evidence="3 4">
    <name type="scientific">Pluralibacter gergoviae</name>
    <name type="common">Enterobacter gergoviae</name>
    <dbReference type="NCBI Taxonomy" id="61647"/>
    <lineage>
        <taxon>Bacteria</taxon>
        <taxon>Pseudomonadati</taxon>
        <taxon>Pseudomonadota</taxon>
        <taxon>Gammaproteobacteria</taxon>
        <taxon>Enterobacterales</taxon>
        <taxon>Enterobacteriaceae</taxon>
        <taxon>Pluralibacter</taxon>
    </lineage>
</organism>
<evidence type="ECO:0000313" key="3">
    <source>
        <dbReference type="EMBL" id="KMK14687.1"/>
    </source>
</evidence>
<keyword evidence="1" id="KW-0732">Signal</keyword>
<reference evidence="3 4" key="1">
    <citation type="submission" date="2015-05" db="EMBL/GenBank/DDBJ databases">
        <title>Genome sequences of Pluralibacter gergoviae.</title>
        <authorList>
            <person name="Greninger A.L."/>
            <person name="Miller S."/>
        </authorList>
    </citation>
    <scope>NUCLEOTIDE SEQUENCE [LARGE SCALE GENOMIC DNA]</scope>
    <source>
        <strain evidence="3 4">JS81F13</strain>
    </source>
</reference>
<feature type="chain" id="PRO_5005262612" evidence="1">
    <location>
        <begin position="23"/>
        <end position="185"/>
    </location>
</feature>
<dbReference type="Pfam" id="PF00419">
    <property type="entry name" value="Fimbrial"/>
    <property type="match status" value="1"/>
</dbReference>
<dbReference type="EMBL" id="LDZF01000006">
    <property type="protein sequence ID" value="KMK14687.1"/>
    <property type="molecule type" value="Genomic_DNA"/>
</dbReference>
<dbReference type="STRING" id="61647.LG71_07080"/>
<dbReference type="eggNOG" id="COG3539">
    <property type="taxonomic scope" value="Bacteria"/>
</dbReference>
<gene>
    <name evidence="3" type="ORF">ABW06_07570</name>
</gene>
<dbReference type="InterPro" id="IPR036937">
    <property type="entry name" value="Adhesion_dom_fimbrial_sf"/>
</dbReference>
<evidence type="ECO:0000256" key="1">
    <source>
        <dbReference type="SAM" id="SignalP"/>
    </source>
</evidence>
<sequence length="185" mass="20292">MFEWRVLLLLFFAPLFSFKASADKSVTTPGKVHMSGELIEAACYVDPDDQSILVEFNDISAREITQSRDKVSAHNFSIHLLGCSLGDSANPDKVFHSTSITFSGNVASNNKKLLSVQAKDNQEEDLAIEIFDRNGNLLELGKPSPDYVLNSGTNTLRFTAWLVSTGSGIKTGDFNAAVHFVVNYL</sequence>